<dbReference type="EMBL" id="CP108188">
    <property type="protein sequence ID" value="WTR73812.1"/>
    <property type="molecule type" value="Genomic_DNA"/>
</dbReference>
<sequence>MGFLKKTADTATAAISSGDAARIDQAAKDFVYALMEGGGTVAQNMAALADEAEAEKKTK</sequence>
<organism evidence="1 2">
    <name type="scientific">Streptomyces zaomyceticus</name>
    <dbReference type="NCBI Taxonomy" id="68286"/>
    <lineage>
        <taxon>Bacteria</taxon>
        <taxon>Bacillati</taxon>
        <taxon>Actinomycetota</taxon>
        <taxon>Actinomycetes</taxon>
        <taxon>Kitasatosporales</taxon>
        <taxon>Streptomycetaceae</taxon>
        <taxon>Streptomyces</taxon>
    </lineage>
</organism>
<keyword evidence="2" id="KW-1185">Reference proteome</keyword>
<evidence type="ECO:0008006" key="3">
    <source>
        <dbReference type="Google" id="ProtNLM"/>
    </source>
</evidence>
<evidence type="ECO:0000313" key="2">
    <source>
        <dbReference type="Proteomes" id="UP001622594"/>
    </source>
</evidence>
<dbReference type="Proteomes" id="UP001622594">
    <property type="component" value="Chromosome"/>
</dbReference>
<reference evidence="1 2" key="1">
    <citation type="submission" date="2022-10" db="EMBL/GenBank/DDBJ databases">
        <title>The complete genomes of actinobacterial strains from the NBC collection.</title>
        <authorList>
            <person name="Joergensen T.S."/>
            <person name="Alvarez Arevalo M."/>
            <person name="Sterndorff E.B."/>
            <person name="Faurdal D."/>
            <person name="Vuksanovic O."/>
            <person name="Mourched A.-S."/>
            <person name="Charusanti P."/>
            <person name="Shaw S."/>
            <person name="Blin K."/>
            <person name="Weber T."/>
        </authorList>
    </citation>
    <scope>NUCLEOTIDE SEQUENCE [LARGE SCALE GENOMIC DNA]</scope>
    <source>
        <strain evidence="1 2">NBC_00123</strain>
    </source>
</reference>
<gene>
    <name evidence="1" type="ORF">OG814_33265</name>
</gene>
<evidence type="ECO:0000313" key="1">
    <source>
        <dbReference type="EMBL" id="WTR73812.1"/>
    </source>
</evidence>
<proteinExistence type="predicted"/>
<dbReference type="RefSeq" id="WP_406336625.1">
    <property type="nucleotide sequence ID" value="NZ_CP108188.1"/>
</dbReference>
<protein>
    <recommendedName>
        <fullName evidence="3">Antitoxin</fullName>
    </recommendedName>
</protein>
<name>A0ABZ1LH50_9ACTN</name>
<accession>A0ABZ1LH50</accession>